<sequence length="86" mass="9415">MNGSEAMAAKKWIYEVKYTDGEEYAYTAPDGKPKSKKLPTVRVEAENRLNAVVAAARKWGVGWTGVARGVECEIIGPAKKKGDENE</sequence>
<protein>
    <submittedName>
        <fullName evidence="1">Uncharacterized protein</fullName>
    </submittedName>
</protein>
<dbReference type="EMBL" id="BK016164">
    <property type="protein sequence ID" value="DAF99358.1"/>
    <property type="molecule type" value="Genomic_DNA"/>
</dbReference>
<proteinExistence type="predicted"/>
<reference evidence="1" key="1">
    <citation type="journal article" date="2021" name="Proc. Natl. Acad. Sci. U.S.A.">
        <title>A Catalog of Tens of Thousands of Viruses from Human Metagenomes Reveals Hidden Associations with Chronic Diseases.</title>
        <authorList>
            <person name="Tisza M.J."/>
            <person name="Buck C.B."/>
        </authorList>
    </citation>
    <scope>NUCLEOTIDE SEQUENCE</scope>
    <source>
        <strain evidence="1">Ct7113</strain>
    </source>
</reference>
<evidence type="ECO:0000313" key="1">
    <source>
        <dbReference type="EMBL" id="DAF99358.1"/>
    </source>
</evidence>
<name>A0A8S5UYD5_9CAUD</name>
<organism evidence="1">
    <name type="scientific">Myoviridae sp. ct7113</name>
    <dbReference type="NCBI Taxonomy" id="2825037"/>
    <lineage>
        <taxon>Viruses</taxon>
        <taxon>Duplodnaviria</taxon>
        <taxon>Heunggongvirae</taxon>
        <taxon>Uroviricota</taxon>
        <taxon>Caudoviricetes</taxon>
    </lineage>
</organism>
<accession>A0A8S5UYD5</accession>